<keyword evidence="3" id="KW-1185">Reference proteome</keyword>
<protein>
    <submittedName>
        <fullName evidence="2">Uncharacterized protein</fullName>
    </submittedName>
</protein>
<comment type="caution">
    <text evidence="2">The sequence shown here is derived from an EMBL/GenBank/DDBJ whole genome shotgun (WGS) entry which is preliminary data.</text>
</comment>
<sequence length="529" mass="59229">MDAFKESKISYGKAMVIVSQMPMRKCVSLPDTCFDNGSSFASSEPSCELFLKAPAEATQPNKVIKTLTPANLMALCEMLGGLGSITSHLHLLNTDLIIGLMMVGEELTELFPEPVKIPLVLKQTLQDRDLNMNMVVLDGFIRVKDFPNRNINNTETKQEANSAINASILNATPLPTNAETRSETLLNINEDNSSRLPALARLGPPADAANISMNLEHERVPVKKRLGRPPLTKNKPKALGVKTGAGTGTTKRRVAPVRVSPKRRSAPSSSTRGGGSKRKTTPQQSNSLQGNSLFRFDRRLKENPEIKALVGDTWKQAGNRDVQYKIGQTRRAIVLWNKEQQRNSKLLINKWKDELERAMTSPNNDSDLLNHINSELKSAYLEEEAFWKQRSRNLWLSLGDRNSGYFHAVTKGRNAVNNFSVIENADGEPVFTEKEITGTIVDYFKGLFTTVPGERKQIVTQAISPKISTLENKLFYKPHQQQKCTRRYLQFIRTKHQVRMGFLQVSSKLIGQLSEKILYLRSRSSSLPV</sequence>
<feature type="compositionally biased region" description="Polar residues" evidence="1">
    <location>
        <begin position="282"/>
        <end position="292"/>
    </location>
</feature>
<evidence type="ECO:0000313" key="2">
    <source>
        <dbReference type="EMBL" id="KAG2275583.1"/>
    </source>
</evidence>
<organism evidence="2 3">
    <name type="scientific">Brassica carinata</name>
    <name type="common">Ethiopian mustard</name>
    <name type="synonym">Abyssinian cabbage</name>
    <dbReference type="NCBI Taxonomy" id="52824"/>
    <lineage>
        <taxon>Eukaryota</taxon>
        <taxon>Viridiplantae</taxon>
        <taxon>Streptophyta</taxon>
        <taxon>Embryophyta</taxon>
        <taxon>Tracheophyta</taxon>
        <taxon>Spermatophyta</taxon>
        <taxon>Magnoliopsida</taxon>
        <taxon>eudicotyledons</taxon>
        <taxon>Gunneridae</taxon>
        <taxon>Pentapetalae</taxon>
        <taxon>rosids</taxon>
        <taxon>malvids</taxon>
        <taxon>Brassicales</taxon>
        <taxon>Brassicaceae</taxon>
        <taxon>Brassiceae</taxon>
        <taxon>Brassica</taxon>
    </lineage>
</organism>
<proteinExistence type="predicted"/>
<gene>
    <name evidence="2" type="ORF">Bca52824_058138</name>
</gene>
<evidence type="ECO:0000313" key="3">
    <source>
        <dbReference type="Proteomes" id="UP000886595"/>
    </source>
</evidence>
<feature type="region of interest" description="Disordered" evidence="1">
    <location>
        <begin position="214"/>
        <end position="293"/>
    </location>
</feature>
<dbReference type="AlphaFoldDB" id="A0A8X7QX98"/>
<reference evidence="2 3" key="1">
    <citation type="submission" date="2020-02" db="EMBL/GenBank/DDBJ databases">
        <authorList>
            <person name="Ma Q."/>
            <person name="Huang Y."/>
            <person name="Song X."/>
            <person name="Pei D."/>
        </authorList>
    </citation>
    <scope>NUCLEOTIDE SEQUENCE [LARGE SCALE GENOMIC DNA]</scope>
    <source>
        <strain evidence="2">Sxm20200214</strain>
        <tissue evidence="2">Leaf</tissue>
    </source>
</reference>
<dbReference type="EMBL" id="JAAMPC010000012">
    <property type="protein sequence ID" value="KAG2275583.1"/>
    <property type="molecule type" value="Genomic_DNA"/>
</dbReference>
<name>A0A8X7QX98_BRACI</name>
<accession>A0A8X7QX98</accession>
<dbReference type="OrthoDB" id="1113053at2759"/>
<feature type="compositionally biased region" description="Basic residues" evidence="1">
    <location>
        <begin position="250"/>
        <end position="265"/>
    </location>
</feature>
<evidence type="ECO:0000256" key="1">
    <source>
        <dbReference type="SAM" id="MobiDB-lite"/>
    </source>
</evidence>
<dbReference type="Proteomes" id="UP000886595">
    <property type="component" value="Unassembled WGS sequence"/>
</dbReference>